<dbReference type="Proteomes" id="UP000815677">
    <property type="component" value="Unassembled WGS sequence"/>
</dbReference>
<reference evidence="4" key="1">
    <citation type="submission" date="2014-09" db="EMBL/GenBank/DDBJ databases">
        <title>Genome sequence of the luminous mushroom Mycena chlorophos for searching fungal bioluminescence genes.</title>
        <authorList>
            <person name="Tanaka Y."/>
            <person name="Kasuga D."/>
            <person name="Oba Y."/>
            <person name="Hase S."/>
            <person name="Sato K."/>
            <person name="Oba Y."/>
            <person name="Sakakibara Y."/>
        </authorList>
    </citation>
    <scope>NUCLEOTIDE SEQUENCE</scope>
</reference>
<evidence type="ECO:0000256" key="2">
    <source>
        <dbReference type="SAM" id="Phobius"/>
    </source>
</evidence>
<dbReference type="EMBL" id="DF847819">
    <property type="protein sequence ID" value="GAT52638.1"/>
    <property type="molecule type" value="Genomic_DNA"/>
</dbReference>
<evidence type="ECO:0000256" key="1">
    <source>
        <dbReference type="SAM" id="MobiDB-lite"/>
    </source>
</evidence>
<accession>A0ABQ0LNF0</accession>
<evidence type="ECO:0000313" key="4">
    <source>
        <dbReference type="EMBL" id="GAT52638.1"/>
    </source>
</evidence>
<feature type="region of interest" description="Disordered" evidence="1">
    <location>
        <begin position="390"/>
        <end position="409"/>
    </location>
</feature>
<proteinExistence type="predicted"/>
<feature type="transmembrane region" description="Helical" evidence="2">
    <location>
        <begin position="311"/>
        <end position="332"/>
    </location>
</feature>
<protein>
    <submittedName>
        <fullName evidence="4">Uncharacterized protein</fullName>
    </submittedName>
</protein>
<keyword evidence="5" id="KW-1185">Reference proteome</keyword>
<keyword evidence="2" id="KW-0812">Transmembrane</keyword>
<evidence type="ECO:0000256" key="3">
    <source>
        <dbReference type="SAM" id="SignalP"/>
    </source>
</evidence>
<feature type="signal peptide" evidence="3">
    <location>
        <begin position="1"/>
        <end position="24"/>
    </location>
</feature>
<organism evidence="4 5">
    <name type="scientific">Mycena chlorophos</name>
    <name type="common">Agaric fungus</name>
    <name type="synonym">Agaricus chlorophos</name>
    <dbReference type="NCBI Taxonomy" id="658473"/>
    <lineage>
        <taxon>Eukaryota</taxon>
        <taxon>Fungi</taxon>
        <taxon>Dikarya</taxon>
        <taxon>Basidiomycota</taxon>
        <taxon>Agaricomycotina</taxon>
        <taxon>Agaricomycetes</taxon>
        <taxon>Agaricomycetidae</taxon>
        <taxon>Agaricales</taxon>
        <taxon>Marasmiineae</taxon>
        <taxon>Mycenaceae</taxon>
        <taxon>Mycena</taxon>
    </lineage>
</organism>
<evidence type="ECO:0000313" key="5">
    <source>
        <dbReference type="Proteomes" id="UP000815677"/>
    </source>
</evidence>
<sequence>MQLRNLPPSVSLLALGIYPALSLGATNATFDNTDPNFSWQGPWISRTPEAPCGNCSEQPDPQQIYNQTWSEGNALQTIATSGSFAFTGMSFMFNADGTSPLIRALNKTQALQSICSASTKRERSPRSFLRWPMVTMEALSSLQRINTRTPTPATNSSIMLFFFRKTDLPQAAYWLNWTLVWANPPGIESQLGLFDYAVVTTGEELEGVASGSETSSMTETSVMSSSHSVATSVSSSCFSNCSSAPLIMCVSVNDPIPRLSTEILRRSSSYTTAGIASSSSDVTGTVLSTTSVGATMPSFGNSRHPAGTHELGFILGGVFGGLVLLAALALACRYWRGRSSTIIIHPFLEFNAEPSRPANAVVGNARQAPAAVPGQFRHPATTFAIIQSSVGAAGRSRPPTYASRGAPKT</sequence>
<keyword evidence="2" id="KW-0472">Membrane</keyword>
<feature type="chain" id="PRO_5046927313" evidence="3">
    <location>
        <begin position="25"/>
        <end position="409"/>
    </location>
</feature>
<gene>
    <name evidence="4" type="ORF">MCHLO_09673</name>
</gene>
<name>A0ABQ0LNF0_MYCCL</name>
<keyword evidence="2" id="KW-1133">Transmembrane helix</keyword>
<keyword evidence="3" id="KW-0732">Signal</keyword>